<proteinExistence type="predicted"/>
<keyword evidence="2" id="KW-1185">Reference proteome</keyword>
<organism evidence="1 2">
    <name type="scientific">Zostera marina</name>
    <name type="common">Eelgrass</name>
    <dbReference type="NCBI Taxonomy" id="29655"/>
    <lineage>
        <taxon>Eukaryota</taxon>
        <taxon>Viridiplantae</taxon>
        <taxon>Streptophyta</taxon>
        <taxon>Embryophyta</taxon>
        <taxon>Tracheophyta</taxon>
        <taxon>Spermatophyta</taxon>
        <taxon>Magnoliopsida</taxon>
        <taxon>Liliopsida</taxon>
        <taxon>Zosteraceae</taxon>
        <taxon>Zostera</taxon>
    </lineage>
</organism>
<comment type="caution">
    <text evidence="1">The sequence shown here is derived from an EMBL/GenBank/DDBJ whole genome shotgun (WGS) entry which is preliminary data.</text>
</comment>
<accession>A0A0K9PXS4</accession>
<gene>
    <name evidence="1" type="ORF">ZOSMA_155G00280</name>
</gene>
<sequence length="80" mass="8444">MPLLRSLLPNMSTSCMCPCSWSLLRRMYLSRTCGQGPGFLLLVLFGEGPSVSNSASSGSSGDEGFSISRLMNAVPDSAPL</sequence>
<dbReference type="EMBL" id="LFYR01000607">
    <property type="protein sequence ID" value="KMZ73030.1"/>
    <property type="molecule type" value="Genomic_DNA"/>
</dbReference>
<dbReference type="AlphaFoldDB" id="A0A0K9PXS4"/>
<protein>
    <submittedName>
        <fullName evidence="1">Uncharacterized protein</fullName>
    </submittedName>
</protein>
<dbReference type="Proteomes" id="UP000036987">
    <property type="component" value="Unassembled WGS sequence"/>
</dbReference>
<reference evidence="2" key="1">
    <citation type="journal article" date="2016" name="Nature">
        <title>The genome of the seagrass Zostera marina reveals angiosperm adaptation to the sea.</title>
        <authorList>
            <person name="Olsen J.L."/>
            <person name="Rouze P."/>
            <person name="Verhelst B."/>
            <person name="Lin Y.-C."/>
            <person name="Bayer T."/>
            <person name="Collen J."/>
            <person name="Dattolo E."/>
            <person name="De Paoli E."/>
            <person name="Dittami S."/>
            <person name="Maumus F."/>
            <person name="Michel G."/>
            <person name="Kersting A."/>
            <person name="Lauritano C."/>
            <person name="Lohaus R."/>
            <person name="Toepel M."/>
            <person name="Tonon T."/>
            <person name="Vanneste K."/>
            <person name="Amirebrahimi M."/>
            <person name="Brakel J."/>
            <person name="Bostroem C."/>
            <person name="Chovatia M."/>
            <person name="Grimwood J."/>
            <person name="Jenkins J.W."/>
            <person name="Jueterbock A."/>
            <person name="Mraz A."/>
            <person name="Stam W.T."/>
            <person name="Tice H."/>
            <person name="Bornberg-Bauer E."/>
            <person name="Green P.J."/>
            <person name="Pearson G.A."/>
            <person name="Procaccini G."/>
            <person name="Duarte C.M."/>
            <person name="Schmutz J."/>
            <person name="Reusch T.B.H."/>
            <person name="Van de Peer Y."/>
        </authorList>
    </citation>
    <scope>NUCLEOTIDE SEQUENCE [LARGE SCALE GENOMIC DNA]</scope>
    <source>
        <strain evidence="2">cv. Finnish</strain>
    </source>
</reference>
<evidence type="ECO:0000313" key="1">
    <source>
        <dbReference type="EMBL" id="KMZ73030.1"/>
    </source>
</evidence>
<evidence type="ECO:0000313" key="2">
    <source>
        <dbReference type="Proteomes" id="UP000036987"/>
    </source>
</evidence>
<name>A0A0K9PXS4_ZOSMR</name>